<evidence type="ECO:0000313" key="1">
    <source>
        <dbReference type="EMBL" id="NKC04256.1"/>
    </source>
</evidence>
<dbReference type="EMBL" id="JAAVLN010000002">
    <property type="protein sequence ID" value="NKC04256.1"/>
    <property type="molecule type" value="Genomic_DNA"/>
</dbReference>
<accession>A0ABX1DP49</accession>
<keyword evidence="2" id="KW-1185">Reference proteome</keyword>
<gene>
    <name evidence="1" type="ORF">HED55_16490</name>
</gene>
<reference evidence="1 2" key="1">
    <citation type="submission" date="2020-03" db="EMBL/GenBank/DDBJ databases">
        <title>Whole genome sequencing of clinical and environmental type strains of Ochrobactrum.</title>
        <authorList>
            <person name="Dharne M."/>
        </authorList>
    </citation>
    <scope>NUCLEOTIDE SEQUENCE [LARGE SCALE GENOMIC DNA]</scope>
    <source>
        <strain evidence="1 2">CIP 109452</strain>
    </source>
</reference>
<evidence type="ECO:0000313" key="2">
    <source>
        <dbReference type="Proteomes" id="UP000704467"/>
    </source>
</evidence>
<sequence length="50" mass="5483">MDLETKIAAGVQLDDDTAAQLVRFQATAAYRTIKDTAKDFGLEQALKIAR</sequence>
<dbReference type="Proteomes" id="UP000704467">
    <property type="component" value="Unassembled WGS sequence"/>
</dbReference>
<organism evidence="1 2">
    <name type="scientific">Brucella haematophila</name>
    <dbReference type="NCBI Taxonomy" id="419474"/>
    <lineage>
        <taxon>Bacteria</taxon>
        <taxon>Pseudomonadati</taxon>
        <taxon>Pseudomonadota</taxon>
        <taxon>Alphaproteobacteria</taxon>
        <taxon>Hyphomicrobiales</taxon>
        <taxon>Brucellaceae</taxon>
        <taxon>Brucella/Ochrobactrum group</taxon>
        <taxon>Brucella</taxon>
    </lineage>
</organism>
<proteinExistence type="predicted"/>
<name>A0ABX1DP49_9HYPH</name>
<comment type="caution">
    <text evidence="1">The sequence shown here is derived from an EMBL/GenBank/DDBJ whole genome shotgun (WGS) entry which is preliminary data.</text>
</comment>
<protein>
    <submittedName>
        <fullName evidence="1">Uncharacterized protein</fullName>
    </submittedName>
</protein>